<dbReference type="OrthoDB" id="8771597at2"/>
<comment type="caution">
    <text evidence="1">The sequence shown here is derived from an EMBL/GenBank/DDBJ whole genome shotgun (WGS) entry which is preliminary data.</text>
</comment>
<proteinExistence type="predicted"/>
<dbReference type="EMBL" id="RDSM01000002">
    <property type="protein sequence ID" value="RXH55946.1"/>
    <property type="molecule type" value="Genomic_DNA"/>
</dbReference>
<evidence type="ECO:0000313" key="1">
    <source>
        <dbReference type="EMBL" id="RXH55946.1"/>
    </source>
</evidence>
<organism evidence="1 2">
    <name type="scientific">Granulicella sibirica</name>
    <dbReference type="NCBI Taxonomy" id="2479048"/>
    <lineage>
        <taxon>Bacteria</taxon>
        <taxon>Pseudomonadati</taxon>
        <taxon>Acidobacteriota</taxon>
        <taxon>Terriglobia</taxon>
        <taxon>Terriglobales</taxon>
        <taxon>Acidobacteriaceae</taxon>
        <taxon>Granulicella</taxon>
    </lineage>
</organism>
<name>A0A4Q0T342_9BACT</name>
<reference evidence="2" key="2">
    <citation type="submission" date="2019-02" db="EMBL/GenBank/DDBJ databases">
        <title>Granulicella sibirica sp. nov., a psychrotolerant acidobacterium isolated from an organic soil layer in forested tundra, West Siberia.</title>
        <authorList>
            <person name="Oshkin I.Y."/>
            <person name="Kulichevskaya I.S."/>
            <person name="Rijpstra W.I.C."/>
            <person name="Sinninghe Damste J.S."/>
            <person name="Rakitin A.L."/>
            <person name="Ravin N.V."/>
            <person name="Dedysh S.N."/>
        </authorList>
    </citation>
    <scope>NUCLEOTIDE SEQUENCE [LARGE SCALE GENOMIC DNA]</scope>
    <source>
        <strain evidence="2">AF10</strain>
    </source>
</reference>
<accession>A0A4Q0T342</accession>
<dbReference type="Proteomes" id="UP000289437">
    <property type="component" value="Unassembled WGS sequence"/>
</dbReference>
<gene>
    <name evidence="1" type="ORF">GRAN_2803</name>
</gene>
<sequence>MASAAVDPNSAALIAKLGTSKMHADFGAGEYDGSYMGIPYIVVSGQAKVKVNYQAYGSESDAGPMPIPASTLYEGYPSTAAGDRHVLVLDRDNCFLYELDDSYLQSDGSWNADSGAVWDITNNNSRPYQWTSADAAGLPIFPGLARYDEVASGQINHALRFTVASSRKAFVAPATHWASTNTATNLLPMGARLRLKATYDISTFTPQTKVILTALKTYGMIVADNGSNLYLSGTPDSRWNNDDLHELGTVPASAFEVVTMGTPIIATTIPKGTSPVISALKSSATAAVASGTAVTLTWAATGSSYYVLSPEIGAVRGTAAAVHPTVTTTYTLVANNHFGSTTKLITVTVK</sequence>
<dbReference type="AlphaFoldDB" id="A0A4Q0T342"/>
<reference evidence="1 2" key="1">
    <citation type="submission" date="2018-11" db="EMBL/GenBank/DDBJ databases">
        <authorList>
            <person name="Mardanov A.V."/>
            <person name="Ravin N.V."/>
            <person name="Dedysh S.N."/>
        </authorList>
    </citation>
    <scope>NUCLEOTIDE SEQUENCE [LARGE SCALE GENOMIC DNA]</scope>
    <source>
        <strain evidence="1 2">AF10</strain>
    </source>
</reference>
<dbReference type="RefSeq" id="WP_128913502.1">
    <property type="nucleotide sequence ID" value="NZ_RDSM01000002.1"/>
</dbReference>
<keyword evidence="2" id="KW-1185">Reference proteome</keyword>
<evidence type="ECO:0000313" key="2">
    <source>
        <dbReference type="Proteomes" id="UP000289437"/>
    </source>
</evidence>
<protein>
    <submittedName>
        <fullName evidence="1">Uncharacterized protein</fullName>
    </submittedName>
</protein>